<dbReference type="Gene3D" id="3.20.20.140">
    <property type="entry name" value="Metal-dependent hydrolases"/>
    <property type="match status" value="1"/>
</dbReference>
<sequence length="348" mass="37643">MNVTTVLGEIPAEQLGVVLPHEHLIANANAQWIVPAADEDLAEYTQPFSAQLKGKVQTQPFSYRSAMQQLDFDVALEEVSRFQAAGGATVVDLGIPGFGRDHVALAVLSRMTGVNIVMGCGEYVEPAHSPYVRYASPEMIRDVLLDELRVGVGKTGIRAGIIGEIGSGNPITAEERKVLRGAALAQLETGVAINVHRTIFPDEMAGLEAVDLLLECGVDPGKIIVSHCDERPESGFALEVARRGAWVELDTFGMEQWAVSARRPDGSYPRRAFDHHRIDMLLELAAAGFLGQTLISHDIAMKPQFTRHGGWGLTHIGETIVPQLLALGMTDADITTLRVDNPRKALAS</sequence>
<keyword evidence="1 3" id="KW-0479">Metal-binding</keyword>
<gene>
    <name evidence="5" type="ORF">LR394_39715</name>
</gene>
<dbReference type="Pfam" id="PF02126">
    <property type="entry name" value="PTE"/>
    <property type="match status" value="1"/>
</dbReference>
<dbReference type="GO" id="GO:0008270">
    <property type="term" value="F:zinc ion binding"/>
    <property type="evidence" value="ECO:0007669"/>
    <property type="project" value="InterPro"/>
</dbReference>
<dbReference type="GO" id="GO:0016787">
    <property type="term" value="F:hydrolase activity"/>
    <property type="evidence" value="ECO:0007669"/>
    <property type="project" value="UniProtKB-KW"/>
</dbReference>
<evidence type="ECO:0000313" key="6">
    <source>
        <dbReference type="Proteomes" id="UP001138997"/>
    </source>
</evidence>
<evidence type="ECO:0000313" key="5">
    <source>
        <dbReference type="EMBL" id="MCD5317042.1"/>
    </source>
</evidence>
<dbReference type="PANTHER" id="PTHR10819:SF3">
    <property type="entry name" value="PHOSPHOTRIESTERASE-RELATED PROTEIN"/>
    <property type="match status" value="1"/>
</dbReference>
<evidence type="ECO:0000256" key="1">
    <source>
        <dbReference type="ARBA" id="ARBA00022723"/>
    </source>
</evidence>
<evidence type="ECO:0000256" key="3">
    <source>
        <dbReference type="PIRSR" id="PIRSR601559-52"/>
    </source>
</evidence>
<dbReference type="SUPFAM" id="SSF51556">
    <property type="entry name" value="Metallo-dependent hydrolases"/>
    <property type="match status" value="1"/>
</dbReference>
<feature type="binding site" evidence="3">
    <location>
        <position position="21"/>
    </location>
    <ligand>
        <name>a divalent metal cation</name>
        <dbReference type="ChEBI" id="CHEBI:60240"/>
        <label>1</label>
    </ligand>
</feature>
<feature type="binding site" evidence="3">
    <location>
        <position position="164"/>
    </location>
    <ligand>
        <name>a divalent metal cation</name>
        <dbReference type="ChEBI" id="CHEBI:60240"/>
        <label>1</label>
    </ligand>
</feature>
<keyword evidence="2" id="KW-0378">Hydrolase</keyword>
<comment type="cofactor">
    <cofactor evidence="3">
        <name>a divalent metal cation</name>
        <dbReference type="ChEBI" id="CHEBI:60240"/>
    </cofactor>
    <text evidence="3">Binds 2 divalent metal cations per subunit.</text>
</comment>
<reference evidence="5" key="1">
    <citation type="submission" date="2021-11" db="EMBL/GenBank/DDBJ databases">
        <title>Streptomyces corallinus and Kineosporia corallina sp. nov., two new coral-derived marine actinobacteria.</title>
        <authorList>
            <person name="Buangrab K."/>
            <person name="Sutthacheep M."/>
            <person name="Yeemin T."/>
            <person name="Harunari E."/>
            <person name="Igarashi Y."/>
            <person name="Sripreechasak P."/>
            <person name="Kanchanasin P."/>
            <person name="Tanasupawat S."/>
            <person name="Phongsopitanun W."/>
        </authorList>
    </citation>
    <scope>NUCLEOTIDE SEQUENCE</scope>
    <source>
        <strain evidence="5">JCM 31032</strain>
    </source>
</reference>
<feature type="binding site" evidence="3">
    <location>
        <position position="298"/>
    </location>
    <ligand>
        <name>a divalent metal cation</name>
        <dbReference type="ChEBI" id="CHEBI:60240"/>
        <label>1</label>
    </ligand>
</feature>
<dbReference type="PROSITE" id="PS51347">
    <property type="entry name" value="PHOSPHOTRIESTERASE_2"/>
    <property type="match status" value="1"/>
</dbReference>
<dbReference type="EMBL" id="JAJOMB010000039">
    <property type="protein sequence ID" value="MCD5317042.1"/>
    <property type="molecule type" value="Genomic_DNA"/>
</dbReference>
<evidence type="ECO:0000256" key="4">
    <source>
        <dbReference type="PROSITE-ProRule" id="PRU00679"/>
    </source>
</evidence>
<keyword evidence="6" id="KW-1185">Reference proteome</keyword>
<comment type="similarity">
    <text evidence="4">Belongs to the metallo-dependent hydrolases superfamily. Phosphotriesterase family.</text>
</comment>
<proteinExistence type="inferred from homology"/>
<evidence type="ECO:0000256" key="2">
    <source>
        <dbReference type="ARBA" id="ARBA00022801"/>
    </source>
</evidence>
<dbReference type="InterPro" id="IPR001559">
    <property type="entry name" value="Phosphotriesterase"/>
</dbReference>
<feature type="binding site" evidence="3">
    <location>
        <position position="23"/>
    </location>
    <ligand>
        <name>a divalent metal cation</name>
        <dbReference type="ChEBI" id="CHEBI:60240"/>
        <label>1</label>
    </ligand>
</feature>
<dbReference type="PANTHER" id="PTHR10819">
    <property type="entry name" value="PHOSPHOTRIESTERASE-RELATED"/>
    <property type="match status" value="1"/>
</dbReference>
<evidence type="ECO:0008006" key="7">
    <source>
        <dbReference type="Google" id="ProtNLM"/>
    </source>
</evidence>
<feature type="binding site" evidence="3">
    <location>
        <position position="164"/>
    </location>
    <ligand>
        <name>a divalent metal cation</name>
        <dbReference type="ChEBI" id="CHEBI:60240"/>
        <label>2</label>
    </ligand>
</feature>
<protein>
    <recommendedName>
        <fullName evidence="7">Phosphotriesterase-related protein</fullName>
    </recommendedName>
</protein>
<accession>A0A9X1NLA2</accession>
<dbReference type="AlphaFoldDB" id="A0A9X1NLA2"/>
<dbReference type="Proteomes" id="UP001138997">
    <property type="component" value="Unassembled WGS sequence"/>
</dbReference>
<organism evidence="5 6">
    <name type="scientific">Kineosporia babensis</name>
    <dbReference type="NCBI Taxonomy" id="499548"/>
    <lineage>
        <taxon>Bacteria</taxon>
        <taxon>Bacillati</taxon>
        <taxon>Actinomycetota</taxon>
        <taxon>Actinomycetes</taxon>
        <taxon>Kineosporiales</taxon>
        <taxon>Kineosporiaceae</taxon>
        <taxon>Kineosporia</taxon>
    </lineage>
</organism>
<feature type="binding site" evidence="3">
    <location>
        <position position="196"/>
    </location>
    <ligand>
        <name>a divalent metal cation</name>
        <dbReference type="ChEBI" id="CHEBI:60240"/>
        <label>2</label>
    </ligand>
</feature>
<feature type="binding site" evidence="3">
    <location>
        <position position="227"/>
    </location>
    <ligand>
        <name>a divalent metal cation</name>
        <dbReference type="ChEBI" id="CHEBI:60240"/>
        <label>2</label>
    </ligand>
</feature>
<dbReference type="RefSeq" id="WP_231449893.1">
    <property type="nucleotide sequence ID" value="NZ_JAJOMB010000039.1"/>
</dbReference>
<dbReference type="InterPro" id="IPR032466">
    <property type="entry name" value="Metal_Hydrolase"/>
</dbReference>
<name>A0A9X1NLA2_9ACTN</name>
<comment type="caution">
    <text evidence="4">Lacks conserved residue(s) required for the propagation of feature annotation.</text>
</comment>
<comment type="caution">
    <text evidence="5">The sequence shown here is derived from an EMBL/GenBank/DDBJ whole genome shotgun (WGS) entry which is preliminary data.</text>
</comment>